<dbReference type="EMBL" id="BARV01021044">
    <property type="protein sequence ID" value="GAI19557.1"/>
    <property type="molecule type" value="Genomic_DNA"/>
</dbReference>
<name>X1LJL3_9ZZZZ</name>
<feature type="non-terminal residue" evidence="1">
    <location>
        <position position="1"/>
    </location>
</feature>
<gene>
    <name evidence="1" type="ORF">S06H3_34958</name>
</gene>
<protein>
    <submittedName>
        <fullName evidence="1">Uncharacterized protein</fullName>
    </submittedName>
</protein>
<comment type="caution">
    <text evidence="1">The sequence shown here is derived from an EMBL/GenBank/DDBJ whole genome shotgun (WGS) entry which is preliminary data.</text>
</comment>
<organism evidence="1">
    <name type="scientific">marine sediment metagenome</name>
    <dbReference type="NCBI Taxonomy" id="412755"/>
    <lineage>
        <taxon>unclassified sequences</taxon>
        <taxon>metagenomes</taxon>
        <taxon>ecological metagenomes</taxon>
    </lineage>
</organism>
<dbReference type="AlphaFoldDB" id="X1LJL3"/>
<reference evidence="1" key="1">
    <citation type="journal article" date="2014" name="Front. Microbiol.">
        <title>High frequency of phylogenetically diverse reductive dehalogenase-homologous genes in deep subseafloor sedimentary metagenomes.</title>
        <authorList>
            <person name="Kawai M."/>
            <person name="Futagami T."/>
            <person name="Toyoda A."/>
            <person name="Takaki Y."/>
            <person name="Nishi S."/>
            <person name="Hori S."/>
            <person name="Arai W."/>
            <person name="Tsubouchi T."/>
            <person name="Morono Y."/>
            <person name="Uchiyama I."/>
            <person name="Ito T."/>
            <person name="Fujiyama A."/>
            <person name="Inagaki F."/>
            <person name="Takami H."/>
        </authorList>
    </citation>
    <scope>NUCLEOTIDE SEQUENCE</scope>
    <source>
        <strain evidence="1">Expedition CK06-06</strain>
    </source>
</reference>
<sequence length="130" mass="14762">VKEVIYISSPEAEAVLSITYKFEYFIGSNIKLTIKNIGTEVIGYTIDGTPGGFKGYFIVRVSAQDHYGRNITTWDLPDEIRIGRLKPNLGNDINSLYPEEEVFTRVNVPFYPDEVNIKTYTIEVKYVPSS</sequence>
<accession>X1LJL3</accession>
<proteinExistence type="predicted"/>
<evidence type="ECO:0000313" key="1">
    <source>
        <dbReference type="EMBL" id="GAI19557.1"/>
    </source>
</evidence>